<feature type="compositionally biased region" description="Polar residues" evidence="1">
    <location>
        <begin position="475"/>
        <end position="487"/>
    </location>
</feature>
<feature type="region of interest" description="Disordered" evidence="1">
    <location>
        <begin position="91"/>
        <end position="140"/>
    </location>
</feature>
<feature type="region of interest" description="Disordered" evidence="1">
    <location>
        <begin position="432"/>
        <end position="516"/>
    </location>
</feature>
<dbReference type="EMBL" id="QPFP01000222">
    <property type="protein sequence ID" value="TEB18851.1"/>
    <property type="molecule type" value="Genomic_DNA"/>
</dbReference>
<evidence type="ECO:0000313" key="2">
    <source>
        <dbReference type="EMBL" id="TEB18851.1"/>
    </source>
</evidence>
<organism evidence="2 3">
    <name type="scientific">Coprinellus micaceus</name>
    <name type="common">Glistening ink-cap mushroom</name>
    <name type="synonym">Coprinus micaceus</name>
    <dbReference type="NCBI Taxonomy" id="71717"/>
    <lineage>
        <taxon>Eukaryota</taxon>
        <taxon>Fungi</taxon>
        <taxon>Dikarya</taxon>
        <taxon>Basidiomycota</taxon>
        <taxon>Agaricomycotina</taxon>
        <taxon>Agaricomycetes</taxon>
        <taxon>Agaricomycetidae</taxon>
        <taxon>Agaricales</taxon>
        <taxon>Agaricineae</taxon>
        <taxon>Psathyrellaceae</taxon>
        <taxon>Coprinellus</taxon>
    </lineage>
</organism>
<gene>
    <name evidence="2" type="ORF">FA13DRAFT_1719408</name>
</gene>
<comment type="caution">
    <text evidence="2">The sequence shown here is derived from an EMBL/GenBank/DDBJ whole genome shotgun (WGS) entry which is preliminary data.</text>
</comment>
<feature type="region of interest" description="Disordered" evidence="1">
    <location>
        <begin position="568"/>
        <end position="588"/>
    </location>
</feature>
<evidence type="ECO:0000256" key="1">
    <source>
        <dbReference type="SAM" id="MobiDB-lite"/>
    </source>
</evidence>
<feature type="compositionally biased region" description="Pro residues" evidence="1">
    <location>
        <begin position="496"/>
        <end position="508"/>
    </location>
</feature>
<reference evidence="2 3" key="1">
    <citation type="journal article" date="2019" name="Nat. Ecol. Evol.">
        <title>Megaphylogeny resolves global patterns of mushroom evolution.</title>
        <authorList>
            <person name="Varga T."/>
            <person name="Krizsan K."/>
            <person name="Foldi C."/>
            <person name="Dima B."/>
            <person name="Sanchez-Garcia M."/>
            <person name="Sanchez-Ramirez S."/>
            <person name="Szollosi G.J."/>
            <person name="Szarkandi J.G."/>
            <person name="Papp V."/>
            <person name="Albert L."/>
            <person name="Andreopoulos W."/>
            <person name="Angelini C."/>
            <person name="Antonin V."/>
            <person name="Barry K.W."/>
            <person name="Bougher N.L."/>
            <person name="Buchanan P."/>
            <person name="Buyck B."/>
            <person name="Bense V."/>
            <person name="Catcheside P."/>
            <person name="Chovatia M."/>
            <person name="Cooper J."/>
            <person name="Damon W."/>
            <person name="Desjardin D."/>
            <person name="Finy P."/>
            <person name="Geml J."/>
            <person name="Haridas S."/>
            <person name="Hughes K."/>
            <person name="Justo A."/>
            <person name="Karasinski D."/>
            <person name="Kautmanova I."/>
            <person name="Kiss B."/>
            <person name="Kocsube S."/>
            <person name="Kotiranta H."/>
            <person name="LaButti K.M."/>
            <person name="Lechner B.E."/>
            <person name="Liimatainen K."/>
            <person name="Lipzen A."/>
            <person name="Lukacs Z."/>
            <person name="Mihaltcheva S."/>
            <person name="Morgado L.N."/>
            <person name="Niskanen T."/>
            <person name="Noordeloos M.E."/>
            <person name="Ohm R.A."/>
            <person name="Ortiz-Santana B."/>
            <person name="Ovrebo C."/>
            <person name="Racz N."/>
            <person name="Riley R."/>
            <person name="Savchenko A."/>
            <person name="Shiryaev A."/>
            <person name="Soop K."/>
            <person name="Spirin V."/>
            <person name="Szebenyi C."/>
            <person name="Tomsovsky M."/>
            <person name="Tulloss R.E."/>
            <person name="Uehling J."/>
            <person name="Grigoriev I.V."/>
            <person name="Vagvolgyi C."/>
            <person name="Papp T."/>
            <person name="Martin F.M."/>
            <person name="Miettinen O."/>
            <person name="Hibbett D.S."/>
            <person name="Nagy L.G."/>
        </authorList>
    </citation>
    <scope>NUCLEOTIDE SEQUENCE [LARGE SCALE GENOMIC DNA]</scope>
    <source>
        <strain evidence="2 3">FP101781</strain>
    </source>
</reference>
<feature type="compositionally biased region" description="Low complexity" evidence="1">
    <location>
        <begin position="234"/>
        <end position="246"/>
    </location>
</feature>
<accession>A0A4Y7SBG0</accession>
<dbReference type="Proteomes" id="UP000298030">
    <property type="component" value="Unassembled WGS sequence"/>
</dbReference>
<feature type="compositionally biased region" description="Pro residues" evidence="1">
    <location>
        <begin position="195"/>
        <end position="209"/>
    </location>
</feature>
<protein>
    <submittedName>
        <fullName evidence="2">Uncharacterized protein</fullName>
    </submittedName>
</protein>
<feature type="compositionally biased region" description="Low complexity" evidence="1">
    <location>
        <begin position="315"/>
        <end position="325"/>
    </location>
</feature>
<feature type="region of interest" description="Disordered" evidence="1">
    <location>
        <begin position="176"/>
        <end position="373"/>
    </location>
</feature>
<dbReference type="AlphaFoldDB" id="A0A4Y7SBG0"/>
<feature type="region of interest" description="Disordered" evidence="1">
    <location>
        <begin position="827"/>
        <end position="848"/>
    </location>
</feature>
<name>A0A4Y7SBG0_COPMI</name>
<keyword evidence="3" id="KW-1185">Reference proteome</keyword>
<evidence type="ECO:0000313" key="3">
    <source>
        <dbReference type="Proteomes" id="UP000298030"/>
    </source>
</evidence>
<feature type="compositionally biased region" description="Pro residues" evidence="1">
    <location>
        <begin position="128"/>
        <end position="138"/>
    </location>
</feature>
<sequence length="945" mass="103556">MSSESAQLEGYLSDPNAPASTETLALLALVQADLQRRPNSSHFAKPLEMIAQMLAVLQLVDDGMQDGLLTANPGIGAILGYMKSMRDAEVGPNAWRSRPDDLPQPAPSLPASRVSIPPPTPTTAEPLPLTPPRIPSPLPESVSNPMPPVLLATNAAYAAYTHIMLAPNMELPCLSEEAPPPYEPEGSQLLHRPPPRPLPPVPPQRPQPPAQVVAPKHQSLPQSVPGLFLDQDQDSPSSTSLLQSTPRADASSPATAPTNLHSRSPLGGPRAQLPLPAPTPVRPSQDCQFLDERHNTGFSCPPPASSSSGGLDVNTPSRTSSPTPSSRHHQHDDQILGLTGGASTLRRSRRVLPVSSTRPAAPPPSRSRSRPRNNILIVPCEVVLVEDVATQTGDSNETNGHYGGVSLHEVYEADRPHPGYSEPKSLYSVAVQAPGGALSSPEETSGTEAPAYTGLPFNPDDYLFYPEDRKRRSPELQSPEQGSQSWILRSRNPSPAVSPAPPAPPQPEPSNNTYEPRRGEVVNLADLDFHVAKPSTPRPFARLKQGAQKLAALFRRDRDSDYQWEGDDVPGGVAPRPDFGQGSGAVESTERSATQVTSYLFLVHHNWMHRCFPYVMGGFAKQPLPCCVAAREIREAYDDQDHEDLHESLIRHSDIIAMIGTPDIYRRRFMVRYLAASWWFTGRSPQCKPDSHILHRALFSPALSPLPTPFFFQYNPDSYIPRRAQLFPIFLCAPYTLMYAMFRIPDPDASSTTFLAVYYPHLQSLLIYTTAAEAHLLNEGQHHDIDGNRLHPRKGGSAHAVFGGGRSKGWRSVVPWPGVSITSGWGRTVPSSVDRTDKPKPTFSTRPTKSRGVQVRLLSLSLSLQFRRRGAKVIIKERNNTSPLRMINGICRNQGTRIRLMWTSRAAITRQLRISVVQPITERGGQLRALEGRKMCWVRMKAAGA</sequence>
<proteinExistence type="predicted"/>
<feature type="compositionally biased region" description="Polar residues" evidence="1">
    <location>
        <begin position="252"/>
        <end position="262"/>
    </location>
</feature>